<keyword evidence="1" id="KW-0547">Nucleotide-binding</keyword>
<dbReference type="Pfam" id="PF20438">
    <property type="entry name" value="SpoIVA_middle"/>
    <property type="match status" value="1"/>
</dbReference>
<evidence type="ECO:0000256" key="1">
    <source>
        <dbReference type="PIRNR" id="PIRNR007466"/>
    </source>
</evidence>
<dbReference type="InterPro" id="IPR014201">
    <property type="entry name" value="Spore_IV_A"/>
</dbReference>
<evidence type="ECO:0000259" key="4">
    <source>
        <dbReference type="Pfam" id="PF20439"/>
    </source>
</evidence>
<evidence type="ECO:0000313" key="6">
    <source>
        <dbReference type="Proteomes" id="UP000197032"/>
    </source>
</evidence>
<dbReference type="GO" id="GO:0030435">
    <property type="term" value="P:sporulation resulting in formation of a cellular spore"/>
    <property type="evidence" value="ECO:0007669"/>
    <property type="project" value="UniProtKB-KW"/>
</dbReference>
<dbReference type="EMBL" id="BDGJ01000125">
    <property type="protein sequence ID" value="GAW93240.1"/>
    <property type="molecule type" value="Genomic_DNA"/>
</dbReference>
<dbReference type="PIRSF" id="PIRSF007466">
    <property type="entry name" value="SpoIVA"/>
    <property type="match status" value="1"/>
</dbReference>
<protein>
    <recommendedName>
        <fullName evidence="1">Stage IV sporulation protein A</fullName>
        <ecNumber evidence="1">3.6.1.-</ecNumber>
    </recommendedName>
    <alternativeName>
        <fullName evidence="1">Coat morphogenetic protein SpoIVA</fullName>
    </alternativeName>
</protein>
<comment type="subcellular location">
    <subcellularLocation>
        <location evidence="1">Cytoplasm</location>
    </subcellularLocation>
</comment>
<dbReference type="GO" id="GO:0005524">
    <property type="term" value="F:ATP binding"/>
    <property type="evidence" value="ECO:0007669"/>
    <property type="project" value="UniProtKB-KW"/>
</dbReference>
<dbReference type="RefSeq" id="WP_088554424.1">
    <property type="nucleotide sequence ID" value="NZ_BDGJ01000125.1"/>
</dbReference>
<comment type="caution">
    <text evidence="5">The sequence shown here is derived from an EMBL/GenBank/DDBJ whole genome shotgun (WGS) entry which is preliminary data.</text>
</comment>
<dbReference type="GO" id="GO:0016887">
    <property type="term" value="F:ATP hydrolysis activity"/>
    <property type="evidence" value="ECO:0007669"/>
    <property type="project" value="InterPro"/>
</dbReference>
<name>A0A1Z5HVC9_9FIRM</name>
<accession>A0A1Z5HVC9</accession>
<evidence type="ECO:0000259" key="2">
    <source>
        <dbReference type="Pfam" id="PF09547"/>
    </source>
</evidence>
<dbReference type="InterPro" id="IPR046840">
    <property type="entry name" value="SpoIVA_C"/>
</dbReference>
<feature type="domain" description="Stage IV sporulation protein A middle" evidence="3">
    <location>
        <begin position="238"/>
        <end position="416"/>
    </location>
</feature>
<evidence type="ECO:0000259" key="3">
    <source>
        <dbReference type="Pfam" id="PF20438"/>
    </source>
</evidence>
<dbReference type="SUPFAM" id="SSF52540">
    <property type="entry name" value="P-loop containing nucleoside triphosphate hydrolases"/>
    <property type="match status" value="1"/>
</dbReference>
<dbReference type="AlphaFoldDB" id="A0A1Z5HVC9"/>
<dbReference type="Pfam" id="PF20439">
    <property type="entry name" value="SpoIVA_C"/>
    <property type="match status" value="1"/>
</dbReference>
<dbReference type="Proteomes" id="UP000197032">
    <property type="component" value="Unassembled WGS sequence"/>
</dbReference>
<dbReference type="NCBIfam" id="TIGR02836">
    <property type="entry name" value="spore_IV_A"/>
    <property type="match status" value="1"/>
</dbReference>
<dbReference type="Gene3D" id="3.40.50.300">
    <property type="entry name" value="P-loop containing nucleotide triphosphate hydrolases"/>
    <property type="match status" value="1"/>
</dbReference>
<feature type="domain" description="Stage IV sporulation protein A ATPase" evidence="2">
    <location>
        <begin position="3"/>
        <end position="237"/>
    </location>
</feature>
<dbReference type="Pfam" id="PF09547">
    <property type="entry name" value="SpoIVA_ATPase"/>
    <property type="match status" value="1"/>
</dbReference>
<keyword evidence="6" id="KW-1185">Reference proteome</keyword>
<gene>
    <name evidence="5" type="ORF">KKC1_23790</name>
</gene>
<dbReference type="GO" id="GO:0005737">
    <property type="term" value="C:cytoplasm"/>
    <property type="evidence" value="ECO:0007669"/>
    <property type="project" value="UniProtKB-SubCell"/>
</dbReference>
<organism evidence="5 6">
    <name type="scientific">Calderihabitans maritimus</name>
    <dbReference type="NCBI Taxonomy" id="1246530"/>
    <lineage>
        <taxon>Bacteria</taxon>
        <taxon>Bacillati</taxon>
        <taxon>Bacillota</taxon>
        <taxon>Clostridia</taxon>
        <taxon>Neomoorellales</taxon>
        <taxon>Calderihabitantaceae</taxon>
        <taxon>Calderihabitans</taxon>
    </lineage>
</organism>
<evidence type="ECO:0000313" key="5">
    <source>
        <dbReference type="EMBL" id="GAW93240.1"/>
    </source>
</evidence>
<comment type="function">
    <text evidence="1">ATPase. Has a role at an early stage in the morphogenesis of the spore coat.</text>
</comment>
<dbReference type="EC" id="3.6.1.-" evidence="1"/>
<sequence length="492" mass="55627">MEEKFDIFRDIAERTGGDIYLGVVGPVRTGKSTFIKRFMELLVIPNIKKASDRQRAVDELPQSGAGRTIMTVEPKFIPNEAVEITVKDGLKMKVRLVDCVGYTVDGALGYEEEGPRMVRTPWFDHEIPFQEAAEVGTRKVIEDHSTIGLVVTTDGSITGIERTNYEEAEGRVISELKELNKPFLVLLNSTHPYDQETVELAHSIEEEHGVPVIPVNVAEITTEDLLNILEEILYEFPVNEVNINLPKWIEQLEATHWLRHKLEEAVRKAVVQVERVRDIDRAVEELANTENVKSVQLKNMNLGNGSATIEMTAEENLFYQILEEITGFEVKGDHDLLKLMKELSVAKREYDKVAYGLNEVRATGYGVVSPSLDEMVLEEPELIRSGGRFGVKLKATAPSYHLIRADITTEITPLIGTEKQCEELVQYIMEEFEENPQKIWETNIFGKSLHELVREGIQGKLYRMPENARVKLQETLERIANEGSGGLICIII</sequence>
<proteinExistence type="predicted"/>
<reference evidence="6" key="1">
    <citation type="journal article" date="2017" name="Appl. Environ. Microbiol.">
        <title>Genomic Analysis of Calderihabitans maritimus KKC1, a Thermophilic, Hydrogenogenic, Carboxydotrophic Bacterium Isolated from Marine Sediment.</title>
        <authorList>
            <person name="Omae K."/>
            <person name="Yoneda Y."/>
            <person name="Fukuyama Y."/>
            <person name="Yoshida T."/>
            <person name="Sako Y."/>
        </authorList>
    </citation>
    <scope>NUCLEOTIDE SEQUENCE [LARGE SCALE GENOMIC DNA]</scope>
    <source>
        <strain evidence="6">KKC1</strain>
    </source>
</reference>
<comment type="catalytic activity">
    <reaction evidence="1">
        <text>ATP + H2O = ADP + phosphate + H(+)</text>
        <dbReference type="Rhea" id="RHEA:13065"/>
        <dbReference type="ChEBI" id="CHEBI:15377"/>
        <dbReference type="ChEBI" id="CHEBI:15378"/>
        <dbReference type="ChEBI" id="CHEBI:30616"/>
        <dbReference type="ChEBI" id="CHEBI:43474"/>
        <dbReference type="ChEBI" id="CHEBI:456216"/>
    </reaction>
</comment>
<dbReference type="InterPro" id="IPR046841">
    <property type="entry name" value="SpoIVA_middle"/>
</dbReference>
<dbReference type="InterPro" id="IPR027417">
    <property type="entry name" value="P-loop_NTPase"/>
</dbReference>
<keyword evidence="1" id="KW-0378">Hydrolase</keyword>
<dbReference type="InterPro" id="IPR046842">
    <property type="entry name" value="SpoIVA_ATPase"/>
</dbReference>
<keyword evidence="1" id="KW-0067">ATP-binding</keyword>
<keyword evidence="1" id="KW-0749">Sporulation</keyword>
<keyword evidence="1" id="KW-0963">Cytoplasm</keyword>
<feature type="domain" description="Sporulation stage IV protein A C-terminal" evidence="4">
    <location>
        <begin position="417"/>
        <end position="492"/>
    </location>
</feature>
<dbReference type="OrthoDB" id="9761464at2"/>